<evidence type="ECO:0000256" key="2">
    <source>
        <dbReference type="ARBA" id="ARBA00022723"/>
    </source>
</evidence>
<evidence type="ECO:0000313" key="7">
    <source>
        <dbReference type="EMBL" id="WOL11026.1"/>
    </source>
</evidence>
<dbReference type="Gene3D" id="2.60.120.330">
    <property type="entry name" value="B-lactam Antibiotic, Isopenicillin N Synthase, Chain"/>
    <property type="match status" value="1"/>
</dbReference>
<keyword evidence="8" id="KW-1185">Reference proteome</keyword>
<gene>
    <name evidence="7" type="ORF">Cni_G19787</name>
</gene>
<feature type="compositionally biased region" description="Basic and acidic residues" evidence="5">
    <location>
        <begin position="169"/>
        <end position="189"/>
    </location>
</feature>
<dbReference type="AlphaFoldDB" id="A0AAQ3QIV4"/>
<accession>A0AAQ3QIV4</accession>
<evidence type="ECO:0000313" key="8">
    <source>
        <dbReference type="Proteomes" id="UP001327560"/>
    </source>
</evidence>
<organism evidence="7 8">
    <name type="scientific">Canna indica</name>
    <name type="common">Indian-shot</name>
    <dbReference type="NCBI Taxonomy" id="4628"/>
    <lineage>
        <taxon>Eukaryota</taxon>
        <taxon>Viridiplantae</taxon>
        <taxon>Streptophyta</taxon>
        <taxon>Embryophyta</taxon>
        <taxon>Tracheophyta</taxon>
        <taxon>Spermatophyta</taxon>
        <taxon>Magnoliopsida</taxon>
        <taxon>Liliopsida</taxon>
        <taxon>Zingiberales</taxon>
        <taxon>Cannaceae</taxon>
        <taxon>Canna</taxon>
    </lineage>
</organism>
<feature type="region of interest" description="Disordered" evidence="5">
    <location>
        <begin position="169"/>
        <end position="204"/>
    </location>
</feature>
<reference evidence="7 8" key="1">
    <citation type="submission" date="2023-10" db="EMBL/GenBank/DDBJ databases">
        <title>Chromosome-scale genome assembly provides insights into flower coloration mechanisms of Canna indica.</title>
        <authorList>
            <person name="Li C."/>
        </authorList>
    </citation>
    <scope>NUCLEOTIDE SEQUENCE [LARGE SCALE GENOMIC DNA]</scope>
    <source>
        <tissue evidence="7">Flower</tissue>
    </source>
</reference>
<sequence length="382" mass="41336">MQLFPPPSSLLPPLPPPLQVSNSTMVVLANPALDQIPLLHAPKYGAHPAAIPTVDLSKPGAAEALVKACEDFGFFKVINHGIPLQLMHTLEAAVLDFFSLPQAEKEMSGPANPFGYGNKRIGPNGDIGWVEYLLFLITSKSSFPWPMVFPDDSSAASFRLISQRGVERVPDGGEEVGRRGARIDGARAEDEAEGCAEQDGDGRAERRNLQVESLSAMSGAGGLQLQHDGLRRAHGPTDHLVAAIEQQHRIADSAQGRELGGGSARPGRLVRERRRHLASVDEWQIQEREAQGADEWREGEGVDDLLLRAAVVAEDCAIAAADGGWGAEQVQGVHVGGVQEISVQIKAGRQQAESVREVVEEEEEINLDVDEHELKRVLVTWI</sequence>
<dbReference type="Pfam" id="PF14226">
    <property type="entry name" value="DIOX_N"/>
    <property type="match status" value="1"/>
</dbReference>
<evidence type="ECO:0000256" key="3">
    <source>
        <dbReference type="ARBA" id="ARBA00023002"/>
    </source>
</evidence>
<dbReference type="Proteomes" id="UP001327560">
    <property type="component" value="Chromosome 6"/>
</dbReference>
<proteinExistence type="predicted"/>
<keyword evidence="4" id="KW-0408">Iron</keyword>
<evidence type="ECO:0000259" key="6">
    <source>
        <dbReference type="Pfam" id="PF14226"/>
    </source>
</evidence>
<dbReference type="PANTHER" id="PTHR47990">
    <property type="entry name" value="2-OXOGLUTARATE (2OG) AND FE(II)-DEPENDENT OXYGENASE SUPERFAMILY PROTEIN-RELATED"/>
    <property type="match status" value="1"/>
</dbReference>
<dbReference type="InterPro" id="IPR027443">
    <property type="entry name" value="IPNS-like_sf"/>
</dbReference>
<keyword evidence="2" id="KW-0479">Metal-binding</keyword>
<name>A0AAQ3QIV4_9LILI</name>
<protein>
    <submittedName>
        <fullName evidence="7">Gibberellin 2-beta-dioxygenase-like</fullName>
    </submittedName>
</protein>
<dbReference type="GO" id="GO:0046872">
    <property type="term" value="F:metal ion binding"/>
    <property type="evidence" value="ECO:0007669"/>
    <property type="project" value="UniProtKB-KW"/>
</dbReference>
<evidence type="ECO:0000256" key="5">
    <source>
        <dbReference type="SAM" id="MobiDB-lite"/>
    </source>
</evidence>
<dbReference type="EMBL" id="CP136895">
    <property type="protein sequence ID" value="WOL11026.1"/>
    <property type="molecule type" value="Genomic_DNA"/>
</dbReference>
<evidence type="ECO:0000256" key="4">
    <source>
        <dbReference type="ARBA" id="ARBA00023004"/>
    </source>
</evidence>
<feature type="compositionally biased region" description="Acidic residues" evidence="5">
    <location>
        <begin position="190"/>
        <end position="199"/>
    </location>
</feature>
<dbReference type="InterPro" id="IPR050231">
    <property type="entry name" value="Iron_ascorbate_oxido_reductase"/>
</dbReference>
<feature type="domain" description="Non-haem dioxygenase N-terminal" evidence="6">
    <location>
        <begin position="51"/>
        <end position="118"/>
    </location>
</feature>
<dbReference type="InterPro" id="IPR026992">
    <property type="entry name" value="DIOX_N"/>
</dbReference>
<dbReference type="SUPFAM" id="SSF51197">
    <property type="entry name" value="Clavaminate synthase-like"/>
    <property type="match status" value="1"/>
</dbReference>
<keyword evidence="3" id="KW-0560">Oxidoreductase</keyword>
<dbReference type="GO" id="GO:0016491">
    <property type="term" value="F:oxidoreductase activity"/>
    <property type="evidence" value="ECO:0007669"/>
    <property type="project" value="UniProtKB-KW"/>
</dbReference>
<comment type="cofactor">
    <cofactor evidence="1">
        <name>L-ascorbate</name>
        <dbReference type="ChEBI" id="CHEBI:38290"/>
    </cofactor>
</comment>
<evidence type="ECO:0000256" key="1">
    <source>
        <dbReference type="ARBA" id="ARBA00001961"/>
    </source>
</evidence>